<name>A0A8J7CDI6_9BACT</name>
<reference evidence="4 5" key="1">
    <citation type="submission" date="2020-08" db="EMBL/GenBank/DDBJ databases">
        <title>Acidobacteriota in marine sediments use diverse sulfur dissimilation pathways.</title>
        <authorList>
            <person name="Wasmund K."/>
        </authorList>
    </citation>
    <scope>NUCLEOTIDE SEQUENCE [LARGE SCALE GENOMIC DNA]</scope>
    <source>
        <strain evidence="4">MAG AM4</strain>
    </source>
</reference>
<evidence type="ECO:0000256" key="2">
    <source>
        <dbReference type="PROSITE-ProRule" id="PRU00169"/>
    </source>
</evidence>
<dbReference type="PANTHER" id="PTHR44591:SF3">
    <property type="entry name" value="RESPONSE REGULATORY DOMAIN-CONTAINING PROTEIN"/>
    <property type="match status" value="1"/>
</dbReference>
<feature type="domain" description="Response regulatory" evidence="3">
    <location>
        <begin position="6"/>
        <end position="122"/>
    </location>
</feature>
<dbReference type="GO" id="GO:0000160">
    <property type="term" value="P:phosphorelay signal transduction system"/>
    <property type="evidence" value="ECO:0007669"/>
    <property type="project" value="InterPro"/>
</dbReference>
<comment type="caution">
    <text evidence="4">The sequence shown here is derived from an EMBL/GenBank/DDBJ whole genome shotgun (WGS) entry which is preliminary data.</text>
</comment>
<evidence type="ECO:0000256" key="1">
    <source>
        <dbReference type="ARBA" id="ARBA00022553"/>
    </source>
</evidence>
<evidence type="ECO:0000313" key="4">
    <source>
        <dbReference type="EMBL" id="MBD3866854.1"/>
    </source>
</evidence>
<dbReference type="PANTHER" id="PTHR44591">
    <property type="entry name" value="STRESS RESPONSE REGULATOR PROTEIN 1"/>
    <property type="match status" value="1"/>
</dbReference>
<dbReference type="InterPro" id="IPR050595">
    <property type="entry name" value="Bact_response_regulator"/>
</dbReference>
<gene>
    <name evidence="4" type="ORF">IFK94_01915</name>
</gene>
<dbReference type="EMBL" id="JACXWD010000003">
    <property type="protein sequence ID" value="MBD3866854.1"/>
    <property type="molecule type" value="Genomic_DNA"/>
</dbReference>
<dbReference type="InterPro" id="IPR001789">
    <property type="entry name" value="Sig_transdc_resp-reg_receiver"/>
</dbReference>
<dbReference type="SMART" id="SM00448">
    <property type="entry name" value="REC"/>
    <property type="match status" value="1"/>
</dbReference>
<feature type="modified residue" description="4-aspartylphosphate" evidence="2">
    <location>
        <position position="55"/>
    </location>
</feature>
<dbReference type="Pfam" id="PF00072">
    <property type="entry name" value="Response_reg"/>
    <property type="match status" value="1"/>
</dbReference>
<dbReference type="SUPFAM" id="SSF52172">
    <property type="entry name" value="CheY-like"/>
    <property type="match status" value="1"/>
</dbReference>
<evidence type="ECO:0000259" key="3">
    <source>
        <dbReference type="PROSITE" id="PS50110"/>
    </source>
</evidence>
<accession>A0A8J7CDI6</accession>
<protein>
    <submittedName>
        <fullName evidence="4">Response regulator</fullName>
    </submittedName>
</protein>
<dbReference type="InterPro" id="IPR011006">
    <property type="entry name" value="CheY-like_superfamily"/>
</dbReference>
<dbReference type="PROSITE" id="PS50110">
    <property type="entry name" value="RESPONSE_REGULATORY"/>
    <property type="match status" value="1"/>
</dbReference>
<dbReference type="Gene3D" id="3.40.50.2300">
    <property type="match status" value="1"/>
</dbReference>
<proteinExistence type="predicted"/>
<keyword evidence="1 2" id="KW-0597">Phosphoprotein</keyword>
<sequence length="125" mass="14103">MPELQTIMIVDDDAFVRRPLEYILKAEGFRPILAGDGEECLRLVAEDRPDLIFLDVMMPGRDGFGVCHALKSDPVYSDIPIILLSARGQEHDEAKGLAMGAEEFMTKPYSPSELIRRVRQILESR</sequence>
<dbReference type="AlphaFoldDB" id="A0A8J7CDI6"/>
<organism evidence="4 5">
    <name type="scientific">Candidatus Polarisedimenticola svalbardensis</name>
    <dbReference type="NCBI Taxonomy" id="2886004"/>
    <lineage>
        <taxon>Bacteria</taxon>
        <taxon>Pseudomonadati</taxon>
        <taxon>Acidobacteriota</taxon>
        <taxon>Candidatus Polarisedimenticolia</taxon>
        <taxon>Candidatus Polarisedimenticolales</taxon>
        <taxon>Candidatus Polarisedimenticolaceae</taxon>
        <taxon>Candidatus Polarisedimenticola</taxon>
    </lineage>
</organism>
<evidence type="ECO:0000313" key="5">
    <source>
        <dbReference type="Proteomes" id="UP000648239"/>
    </source>
</evidence>
<dbReference type="Proteomes" id="UP000648239">
    <property type="component" value="Unassembled WGS sequence"/>
</dbReference>